<dbReference type="PANTHER" id="PTHR12264:SF26">
    <property type="entry name" value="TRANSCRIPTION INITIATION FACTOR TFIID SUBUNIT 12B"/>
    <property type="match status" value="1"/>
</dbReference>
<dbReference type="Proteomes" id="UP000655225">
    <property type="component" value="Unassembled WGS sequence"/>
</dbReference>
<dbReference type="InterPro" id="IPR037794">
    <property type="entry name" value="TAF12"/>
</dbReference>
<dbReference type="GO" id="GO:0000124">
    <property type="term" value="C:SAGA complex"/>
    <property type="evidence" value="ECO:0007669"/>
    <property type="project" value="InterPro"/>
</dbReference>
<name>A0A835D8V4_TETSI</name>
<proteinExistence type="predicted"/>
<organism evidence="2 3">
    <name type="scientific">Tetracentron sinense</name>
    <name type="common">Spur-leaf</name>
    <dbReference type="NCBI Taxonomy" id="13715"/>
    <lineage>
        <taxon>Eukaryota</taxon>
        <taxon>Viridiplantae</taxon>
        <taxon>Streptophyta</taxon>
        <taxon>Embryophyta</taxon>
        <taxon>Tracheophyta</taxon>
        <taxon>Spermatophyta</taxon>
        <taxon>Magnoliopsida</taxon>
        <taxon>Trochodendrales</taxon>
        <taxon>Trochodendraceae</taxon>
        <taxon>Tetracentron</taxon>
    </lineage>
</organism>
<comment type="caution">
    <text evidence="2">The sequence shown here is derived from an EMBL/GenBank/DDBJ whole genome shotgun (WGS) entry which is preliminary data.</text>
</comment>
<sequence length="501" mass="53462">MAENSSSSPKPIQSANVVDSIPRNPSNPNLSSPPNISQSPSMEIPQISSPQLPSLTQNNGGTQIPLIQSQQQHINPTVGLDYQQKQQQVQQQQQLQQQQQQQQNMMSSLNYQIPQNLQRSTSMSQMNQIQQQQYGLSGGTMRQQAGIYGHMNFGGSHLQRQQQQQQPQQQQQQQMGSGGLSRSALIGQSGAHMPMLQGQAAAAAAAQFTLQSQLLAPPRQKTGLVQGSQFHQSNSPGQSLQGMQAMGMIGSLGLSSQLRANGSLSYAQQRMNPGQLRQQLAQTALTSPQVYVFLASNLSVETTGSKPTKDIITGIHESSVIRIGSEWATSYDAKLFITATVAEANASNVYSSFSFTFIPSSTTTAEAATGGVLAATTGFISSIAPKNHGHERTANISTDTAAATDGCSASTATSAATAAAATATATTTTFASASAATTVSKDARSHSSEISKFDRITTRYACIWHNNGGKFKPRNRSKQSTSWKEKDTRFGLTGLPAFLCC</sequence>
<dbReference type="PANTHER" id="PTHR12264">
    <property type="entry name" value="TRANSCRIPTION INITIATION FACTOR TFIID SUBUNIT 12"/>
    <property type="match status" value="1"/>
</dbReference>
<evidence type="ECO:0000313" key="3">
    <source>
        <dbReference type="Proteomes" id="UP000655225"/>
    </source>
</evidence>
<reference evidence="2 3" key="1">
    <citation type="submission" date="2020-04" db="EMBL/GenBank/DDBJ databases">
        <title>Plant Genome Project.</title>
        <authorList>
            <person name="Zhang R.-G."/>
        </authorList>
    </citation>
    <scope>NUCLEOTIDE SEQUENCE [LARGE SCALE GENOMIC DNA]</scope>
    <source>
        <strain evidence="2">YNK0</strain>
        <tissue evidence="2">Leaf</tissue>
    </source>
</reference>
<protein>
    <submittedName>
        <fullName evidence="2">Uncharacterized protein</fullName>
    </submittedName>
</protein>
<evidence type="ECO:0000256" key="1">
    <source>
        <dbReference type="SAM" id="MobiDB-lite"/>
    </source>
</evidence>
<gene>
    <name evidence="2" type="ORF">HHK36_019104</name>
</gene>
<feature type="compositionally biased region" description="Polar residues" evidence="1">
    <location>
        <begin position="223"/>
        <end position="239"/>
    </location>
</feature>
<keyword evidence="3" id="KW-1185">Reference proteome</keyword>
<feature type="region of interest" description="Disordered" evidence="1">
    <location>
        <begin position="1"/>
        <end position="62"/>
    </location>
</feature>
<feature type="compositionally biased region" description="Polar residues" evidence="1">
    <location>
        <begin position="1"/>
        <end position="17"/>
    </location>
</feature>
<dbReference type="EMBL" id="JABCRI010000013">
    <property type="protein sequence ID" value="KAF8395163.1"/>
    <property type="molecule type" value="Genomic_DNA"/>
</dbReference>
<evidence type="ECO:0000313" key="2">
    <source>
        <dbReference type="EMBL" id="KAF8395163.1"/>
    </source>
</evidence>
<dbReference type="GO" id="GO:0051123">
    <property type="term" value="P:RNA polymerase II preinitiation complex assembly"/>
    <property type="evidence" value="ECO:0007669"/>
    <property type="project" value="TreeGrafter"/>
</dbReference>
<dbReference type="GO" id="GO:0003677">
    <property type="term" value="F:DNA binding"/>
    <property type="evidence" value="ECO:0007669"/>
    <property type="project" value="TreeGrafter"/>
</dbReference>
<dbReference type="AlphaFoldDB" id="A0A835D8V4"/>
<feature type="region of interest" description="Disordered" evidence="1">
    <location>
        <begin position="220"/>
        <end position="239"/>
    </location>
</feature>
<accession>A0A835D8V4</accession>
<dbReference type="GO" id="GO:0005669">
    <property type="term" value="C:transcription factor TFIID complex"/>
    <property type="evidence" value="ECO:0007669"/>
    <property type="project" value="InterPro"/>
</dbReference>
<dbReference type="GO" id="GO:0017025">
    <property type="term" value="F:TBP-class protein binding"/>
    <property type="evidence" value="ECO:0007669"/>
    <property type="project" value="TreeGrafter"/>
</dbReference>
<feature type="compositionally biased region" description="Polar residues" evidence="1">
    <location>
        <begin position="46"/>
        <end position="62"/>
    </location>
</feature>
<feature type="compositionally biased region" description="Low complexity" evidence="1">
    <location>
        <begin position="159"/>
        <end position="174"/>
    </location>
</feature>
<feature type="compositionally biased region" description="Low complexity" evidence="1">
    <location>
        <begin position="20"/>
        <end position="41"/>
    </location>
</feature>
<dbReference type="OrthoDB" id="2193432at2759"/>
<feature type="region of interest" description="Disordered" evidence="1">
    <location>
        <begin position="150"/>
        <end position="185"/>
    </location>
</feature>